<proteinExistence type="predicted"/>
<keyword evidence="2" id="KW-1185">Reference proteome</keyword>
<gene>
    <name evidence="1" type="ORF">QE382_004001</name>
</gene>
<sequence length="232" mass="26400">MKISKLFALVILCASCKKDNESYQDLYSKAHKKLTEIEDLIKKSSCNDLSNWQVDTLMDGIGSGHKYFPVNNTITSDYEKLKATYLELLNSARKTDPRPILNDIFTPETHFEIGCIDGHPKVLLVSDFTVEQVRSRLSSNIEELETFYSNKTCNGSNNWYAKPIVKDCQIKYVLHYTGIDSGDNFAFSVKYNQYKALSSRLAQLDSNYATCKNSFAPQKHVTCENHIPVIKD</sequence>
<dbReference type="EMBL" id="JAUTBA010000001">
    <property type="protein sequence ID" value="MDQ1152017.1"/>
    <property type="molecule type" value="Genomic_DNA"/>
</dbReference>
<comment type="caution">
    <text evidence="1">The sequence shown here is derived from an EMBL/GenBank/DDBJ whole genome shotgun (WGS) entry which is preliminary data.</text>
</comment>
<evidence type="ECO:0000313" key="2">
    <source>
        <dbReference type="Proteomes" id="UP001244640"/>
    </source>
</evidence>
<dbReference type="Proteomes" id="UP001244640">
    <property type="component" value="Unassembled WGS sequence"/>
</dbReference>
<protein>
    <recommendedName>
        <fullName evidence="3">Lipoprotein</fullName>
    </recommendedName>
</protein>
<accession>A0ABU0UAW6</accession>
<reference evidence="1 2" key="1">
    <citation type="submission" date="2023-07" db="EMBL/GenBank/DDBJ databases">
        <title>Functional and genomic diversity of the sorghum phyllosphere microbiome.</title>
        <authorList>
            <person name="Shade A."/>
        </authorList>
    </citation>
    <scope>NUCLEOTIDE SEQUENCE [LARGE SCALE GENOMIC DNA]</scope>
    <source>
        <strain evidence="1 2">SORGH_AS_0892</strain>
    </source>
</reference>
<evidence type="ECO:0000313" key="1">
    <source>
        <dbReference type="EMBL" id="MDQ1152017.1"/>
    </source>
</evidence>
<name>A0ABU0UAW6_9SPHI</name>
<organism evidence="1 2">
    <name type="scientific">Sphingobacterium zeae</name>
    <dbReference type="NCBI Taxonomy" id="1776859"/>
    <lineage>
        <taxon>Bacteria</taxon>
        <taxon>Pseudomonadati</taxon>
        <taxon>Bacteroidota</taxon>
        <taxon>Sphingobacteriia</taxon>
        <taxon>Sphingobacteriales</taxon>
        <taxon>Sphingobacteriaceae</taxon>
        <taxon>Sphingobacterium</taxon>
    </lineage>
</organism>
<evidence type="ECO:0008006" key="3">
    <source>
        <dbReference type="Google" id="ProtNLM"/>
    </source>
</evidence>
<dbReference type="RefSeq" id="WP_307187394.1">
    <property type="nucleotide sequence ID" value="NZ_JAUTBA010000001.1"/>
</dbReference>